<feature type="transmembrane region" description="Helical" evidence="1">
    <location>
        <begin position="7"/>
        <end position="25"/>
    </location>
</feature>
<evidence type="ECO:0000256" key="1">
    <source>
        <dbReference type="SAM" id="Phobius"/>
    </source>
</evidence>
<dbReference type="EMBL" id="LT629740">
    <property type="protein sequence ID" value="SDR99429.1"/>
    <property type="molecule type" value="Genomic_DNA"/>
</dbReference>
<gene>
    <name evidence="2" type="ORF">SAMN05216490_0343</name>
</gene>
<organism evidence="2 3">
    <name type="scientific">Mucilaginibacter mallensis</name>
    <dbReference type="NCBI Taxonomy" id="652787"/>
    <lineage>
        <taxon>Bacteria</taxon>
        <taxon>Pseudomonadati</taxon>
        <taxon>Bacteroidota</taxon>
        <taxon>Sphingobacteriia</taxon>
        <taxon>Sphingobacteriales</taxon>
        <taxon>Sphingobacteriaceae</taxon>
        <taxon>Mucilaginibacter</taxon>
    </lineage>
</organism>
<keyword evidence="1" id="KW-0812">Transmembrane</keyword>
<name>A0A1H1NM83_MUCMA</name>
<accession>A0A1H1NM83</accession>
<protein>
    <submittedName>
        <fullName evidence="2">Uncharacterized protein</fullName>
    </submittedName>
</protein>
<proteinExistence type="predicted"/>
<dbReference type="Proteomes" id="UP000199679">
    <property type="component" value="Chromosome I"/>
</dbReference>
<keyword evidence="1" id="KW-0472">Membrane</keyword>
<dbReference type="STRING" id="652787.SAMN05216490_0343"/>
<evidence type="ECO:0000313" key="3">
    <source>
        <dbReference type="Proteomes" id="UP000199679"/>
    </source>
</evidence>
<keyword evidence="3" id="KW-1185">Reference proteome</keyword>
<evidence type="ECO:0000313" key="2">
    <source>
        <dbReference type="EMBL" id="SDR99429.1"/>
    </source>
</evidence>
<dbReference type="AlphaFoldDB" id="A0A1H1NM83"/>
<keyword evidence="1" id="KW-1133">Transmembrane helix</keyword>
<sequence>MNFEYSYLVVVVLLSLLAVFYMSPYELSVNEEDDNE</sequence>
<reference evidence="2 3" key="1">
    <citation type="submission" date="2016-10" db="EMBL/GenBank/DDBJ databases">
        <authorList>
            <person name="de Groot N.N."/>
        </authorList>
    </citation>
    <scope>NUCLEOTIDE SEQUENCE [LARGE SCALE GENOMIC DNA]</scope>
    <source>
        <strain evidence="2 3">MP1X4</strain>
    </source>
</reference>